<organism evidence="1 2">
    <name type="scientific">Lelliottia amnigena</name>
    <name type="common">Enterobacter amnigenus</name>
    <dbReference type="NCBI Taxonomy" id="61646"/>
    <lineage>
        <taxon>Bacteria</taxon>
        <taxon>Pseudomonadati</taxon>
        <taxon>Pseudomonadota</taxon>
        <taxon>Gammaproteobacteria</taxon>
        <taxon>Enterobacterales</taxon>
        <taxon>Enterobacteriaceae</taxon>
        <taxon>Lelliottia</taxon>
    </lineage>
</organism>
<dbReference type="RefSeq" id="WP_131486495.1">
    <property type="nucleotide sequence ID" value="NZ_JAENMR010000002.1"/>
</dbReference>
<evidence type="ECO:0000313" key="2">
    <source>
        <dbReference type="Proteomes" id="UP000653275"/>
    </source>
</evidence>
<dbReference type="EMBL" id="JAENMS010000002">
    <property type="protein sequence ID" value="MBL5933878.1"/>
    <property type="molecule type" value="Genomic_DNA"/>
</dbReference>
<proteinExistence type="predicted"/>
<sequence length="116" mass="13724">MDIFLMSDIRCDVLEMFRDEISRELNINGKEILLELDSDLFNSPGDDLHSALDRYEKEFNVDLSVVNWSRYFPWQNTPRMTRWFGNAKREDIEATRLPLTVRVFAESAVAGKWLYE</sequence>
<dbReference type="AlphaFoldDB" id="A0AAP2AB35"/>
<gene>
    <name evidence="1" type="ORF">I7V27_05305</name>
</gene>
<accession>A0AAP2AB35</accession>
<dbReference type="Pfam" id="PF07377">
    <property type="entry name" value="DUF1493"/>
    <property type="match status" value="1"/>
</dbReference>
<dbReference type="Proteomes" id="UP000653275">
    <property type="component" value="Unassembled WGS sequence"/>
</dbReference>
<dbReference type="InterPro" id="IPR010862">
    <property type="entry name" value="DUF1493"/>
</dbReference>
<name>A0AAP2AB35_LELAM</name>
<evidence type="ECO:0000313" key="1">
    <source>
        <dbReference type="EMBL" id="MBL5933878.1"/>
    </source>
</evidence>
<protein>
    <submittedName>
        <fullName evidence="1">DUF1493 family protein</fullName>
    </submittedName>
</protein>
<reference evidence="1" key="1">
    <citation type="submission" date="2020-12" db="EMBL/GenBank/DDBJ databases">
        <title>Draft genome sequence of Enterobacter spp., Lelliottia spp. and Serratia spp. isolated from drinking water reservoirs and lakes.</title>
        <authorList>
            <person name="Reitter C."/>
            <person name="Neuhaus K."/>
            <person name="Huegler M."/>
        </authorList>
    </citation>
    <scope>NUCLEOTIDE SEQUENCE</scope>
    <source>
        <strain evidence="1">TZW15</strain>
    </source>
</reference>
<comment type="caution">
    <text evidence="1">The sequence shown here is derived from an EMBL/GenBank/DDBJ whole genome shotgun (WGS) entry which is preliminary data.</text>
</comment>